<gene>
    <name evidence="2" type="ORF">F3K97_05530</name>
</gene>
<dbReference type="EMBL" id="CP047129">
    <property type="protein sequence ID" value="QHB62778.1"/>
    <property type="molecule type" value="Genomic_DNA"/>
</dbReference>
<proteinExistence type="predicted"/>
<name>A0A6I6QZL9_BIFAD</name>
<feature type="region of interest" description="Disordered" evidence="1">
    <location>
        <begin position="122"/>
        <end position="141"/>
    </location>
</feature>
<reference evidence="2 3" key="1">
    <citation type="submission" date="2019-12" db="EMBL/GenBank/DDBJ databases">
        <title>Draft Genome Sequence of Bifidobacterium adolescentis ZJ2.</title>
        <authorList>
            <person name="Jin Z."/>
        </authorList>
    </citation>
    <scope>NUCLEOTIDE SEQUENCE [LARGE SCALE GENOMIC DNA]</scope>
    <source>
        <strain evidence="2 3">ZJ2</strain>
    </source>
</reference>
<evidence type="ECO:0000313" key="2">
    <source>
        <dbReference type="EMBL" id="QHB62778.1"/>
    </source>
</evidence>
<evidence type="ECO:0000313" key="3">
    <source>
        <dbReference type="Proteomes" id="UP000464884"/>
    </source>
</evidence>
<evidence type="ECO:0000256" key="1">
    <source>
        <dbReference type="SAM" id="MobiDB-lite"/>
    </source>
</evidence>
<sequence length="141" mass="15400">MDFGLDRWNTYELTAPDGWEADLDAGGMEDEWMRRCGALGAYGVGDRDGLAIARLDWRWVACGRLGGPVHAELRVYLLGDEDGRFDLRLTEGERAALDADIRDWLMGDGVLDASGNLTSSLRLKPGDSLHSPDSNGTSSLN</sequence>
<dbReference type="Proteomes" id="UP000464884">
    <property type="component" value="Chromosome"/>
</dbReference>
<dbReference type="RefSeq" id="WP_159140674.1">
    <property type="nucleotide sequence ID" value="NZ_CP047129.1"/>
</dbReference>
<feature type="compositionally biased region" description="Polar residues" evidence="1">
    <location>
        <begin position="131"/>
        <end position="141"/>
    </location>
</feature>
<accession>A0A6I6QZL9</accession>
<protein>
    <submittedName>
        <fullName evidence="2">Uncharacterized protein</fullName>
    </submittedName>
</protein>
<dbReference type="AlphaFoldDB" id="A0A6I6QZL9"/>
<organism evidence="2 3">
    <name type="scientific">Bifidobacterium adolescentis</name>
    <dbReference type="NCBI Taxonomy" id="1680"/>
    <lineage>
        <taxon>Bacteria</taxon>
        <taxon>Bacillati</taxon>
        <taxon>Actinomycetota</taxon>
        <taxon>Actinomycetes</taxon>
        <taxon>Bifidobacteriales</taxon>
        <taxon>Bifidobacteriaceae</taxon>
        <taxon>Bifidobacterium</taxon>
    </lineage>
</organism>